<dbReference type="InterPro" id="IPR006139">
    <property type="entry name" value="D-isomer_2_OHA_DH_cat_dom"/>
</dbReference>
<keyword evidence="2 4" id="KW-0560">Oxidoreductase</keyword>
<dbReference type="InterPro" id="IPR036291">
    <property type="entry name" value="NAD(P)-bd_dom_sf"/>
</dbReference>
<protein>
    <submittedName>
        <fullName evidence="7">Lactate dehydrogenase</fullName>
    </submittedName>
</protein>
<evidence type="ECO:0000259" key="6">
    <source>
        <dbReference type="Pfam" id="PF02826"/>
    </source>
</evidence>
<organism evidence="7 8">
    <name type="scientific">Rhizorhabdus histidinilytica</name>
    <dbReference type="NCBI Taxonomy" id="439228"/>
    <lineage>
        <taxon>Bacteria</taxon>
        <taxon>Pseudomonadati</taxon>
        <taxon>Pseudomonadota</taxon>
        <taxon>Alphaproteobacteria</taxon>
        <taxon>Sphingomonadales</taxon>
        <taxon>Sphingomonadaceae</taxon>
        <taxon>Rhizorhabdus</taxon>
    </lineage>
</organism>
<evidence type="ECO:0000256" key="1">
    <source>
        <dbReference type="ARBA" id="ARBA00022857"/>
    </source>
</evidence>
<dbReference type="RefSeq" id="WP_079648249.1">
    <property type="nucleotide sequence ID" value="NZ_FUYM01000004.1"/>
</dbReference>
<dbReference type="GO" id="GO:0005829">
    <property type="term" value="C:cytosol"/>
    <property type="evidence" value="ECO:0007669"/>
    <property type="project" value="TreeGrafter"/>
</dbReference>
<dbReference type="Proteomes" id="UP000189818">
    <property type="component" value="Unassembled WGS sequence"/>
</dbReference>
<sequence>MTILQVTPLPAPRQPSELLDRPVPILDRLDDPDSWLAEHGGSVQCLVTHAMRGPPAGLLERLPALKLIANFGAGIDLIDLDTARARGIAVTASGDLLTHDVADLALWQMLTLLRGLGAADGFVRAGQWSKGPLPLGRSARGRKLGVLGFGRIGQAIARRGEAVGMEIAYHSRRPVADVADRYEADPLALARWAEIVVIVLPGGGATQSLVDRAFLDALGPDGLLVNIARGSVVDEEALVAALRDGRLGGAALDVFRSEPDLAPILLEAPNLLLTPHVGSATHDARLAMADHVATNIRAFLEGRPLIGLV</sequence>
<name>A0A1T5CWC8_9SPHN</name>
<accession>A0A1T5CWC8</accession>
<keyword evidence="1" id="KW-0521">NADP</keyword>
<dbReference type="GO" id="GO:0030267">
    <property type="term" value="F:glyoxylate reductase (NADPH) activity"/>
    <property type="evidence" value="ECO:0007669"/>
    <property type="project" value="TreeGrafter"/>
</dbReference>
<feature type="domain" description="D-isomer specific 2-hydroxyacid dehydrogenase NAD-binding" evidence="6">
    <location>
        <begin position="107"/>
        <end position="278"/>
    </location>
</feature>
<evidence type="ECO:0000259" key="5">
    <source>
        <dbReference type="Pfam" id="PF00389"/>
    </source>
</evidence>
<dbReference type="GO" id="GO:0016618">
    <property type="term" value="F:hydroxypyruvate reductase [NAD(P)H] activity"/>
    <property type="evidence" value="ECO:0007669"/>
    <property type="project" value="TreeGrafter"/>
</dbReference>
<dbReference type="Gene3D" id="3.40.50.720">
    <property type="entry name" value="NAD(P)-binding Rossmann-like Domain"/>
    <property type="match status" value="2"/>
</dbReference>
<reference evidence="8" key="1">
    <citation type="submission" date="2017-02" db="EMBL/GenBank/DDBJ databases">
        <authorList>
            <person name="Varghese N."/>
            <person name="Submissions S."/>
        </authorList>
    </citation>
    <scope>NUCLEOTIDE SEQUENCE [LARGE SCALE GENOMIC DNA]</scope>
    <source>
        <strain evidence="8">UM2</strain>
    </source>
</reference>
<dbReference type="SUPFAM" id="SSF52283">
    <property type="entry name" value="Formate/glycerate dehydrogenase catalytic domain-like"/>
    <property type="match status" value="1"/>
</dbReference>
<dbReference type="Pfam" id="PF00389">
    <property type="entry name" value="2-Hacid_dh"/>
    <property type="match status" value="1"/>
</dbReference>
<gene>
    <name evidence="7" type="ORF">SAMN06295920_104361</name>
</gene>
<dbReference type="Pfam" id="PF02826">
    <property type="entry name" value="2-Hacid_dh_C"/>
    <property type="match status" value="1"/>
</dbReference>
<proteinExistence type="inferred from homology"/>
<dbReference type="InterPro" id="IPR006140">
    <property type="entry name" value="D-isomer_DH_NAD-bd"/>
</dbReference>
<dbReference type="PANTHER" id="PTHR10996:SF178">
    <property type="entry name" value="2-HYDROXYACID DEHYDROGENASE YGL185C-RELATED"/>
    <property type="match status" value="1"/>
</dbReference>
<comment type="similarity">
    <text evidence="4">Belongs to the D-isomer specific 2-hydroxyacid dehydrogenase family.</text>
</comment>
<feature type="domain" description="D-isomer specific 2-hydroxyacid dehydrogenase catalytic" evidence="5">
    <location>
        <begin position="41"/>
        <end position="308"/>
    </location>
</feature>
<dbReference type="AlphaFoldDB" id="A0A1T5CWC8"/>
<evidence type="ECO:0000313" key="8">
    <source>
        <dbReference type="Proteomes" id="UP000189818"/>
    </source>
</evidence>
<evidence type="ECO:0000256" key="2">
    <source>
        <dbReference type="ARBA" id="ARBA00023002"/>
    </source>
</evidence>
<dbReference type="FunFam" id="3.40.50.720:FF:000213">
    <property type="entry name" value="Putative 2-hydroxyacid dehydrogenase"/>
    <property type="match status" value="1"/>
</dbReference>
<dbReference type="SUPFAM" id="SSF51735">
    <property type="entry name" value="NAD(P)-binding Rossmann-fold domains"/>
    <property type="match status" value="1"/>
</dbReference>
<evidence type="ECO:0000256" key="3">
    <source>
        <dbReference type="ARBA" id="ARBA00023027"/>
    </source>
</evidence>
<dbReference type="OrthoDB" id="9793626at2"/>
<dbReference type="InterPro" id="IPR050223">
    <property type="entry name" value="D-isomer_2-hydroxyacid_DH"/>
</dbReference>
<dbReference type="STRING" id="439228.SAMN06295920_104361"/>
<dbReference type="PANTHER" id="PTHR10996">
    <property type="entry name" value="2-HYDROXYACID DEHYDROGENASE-RELATED"/>
    <property type="match status" value="1"/>
</dbReference>
<evidence type="ECO:0000256" key="4">
    <source>
        <dbReference type="RuleBase" id="RU003719"/>
    </source>
</evidence>
<keyword evidence="8" id="KW-1185">Reference proteome</keyword>
<evidence type="ECO:0000313" key="7">
    <source>
        <dbReference type="EMBL" id="SKB63641.1"/>
    </source>
</evidence>
<dbReference type="GO" id="GO:0051287">
    <property type="term" value="F:NAD binding"/>
    <property type="evidence" value="ECO:0007669"/>
    <property type="project" value="InterPro"/>
</dbReference>
<dbReference type="EMBL" id="FUYM01000004">
    <property type="protein sequence ID" value="SKB63641.1"/>
    <property type="molecule type" value="Genomic_DNA"/>
</dbReference>
<keyword evidence="3" id="KW-0520">NAD</keyword>
<dbReference type="CDD" id="cd12156">
    <property type="entry name" value="HPPR"/>
    <property type="match status" value="1"/>
</dbReference>